<keyword evidence="2" id="KW-1185">Reference proteome</keyword>
<name>A0ABV9WIY2_9ACTN</name>
<dbReference type="EMBL" id="JBHSIU010000135">
    <property type="protein sequence ID" value="MFC5008711.1"/>
    <property type="molecule type" value="Genomic_DNA"/>
</dbReference>
<dbReference type="Gene3D" id="3.40.630.30">
    <property type="match status" value="1"/>
</dbReference>
<accession>A0ABV9WIY2</accession>
<gene>
    <name evidence="1" type="ORF">ACFPIJ_64215</name>
</gene>
<evidence type="ECO:0000313" key="2">
    <source>
        <dbReference type="Proteomes" id="UP001595912"/>
    </source>
</evidence>
<proteinExistence type="predicted"/>
<reference evidence="2" key="1">
    <citation type="journal article" date="2019" name="Int. J. Syst. Evol. Microbiol.">
        <title>The Global Catalogue of Microorganisms (GCM) 10K type strain sequencing project: providing services to taxonomists for standard genome sequencing and annotation.</title>
        <authorList>
            <consortium name="The Broad Institute Genomics Platform"/>
            <consortium name="The Broad Institute Genome Sequencing Center for Infectious Disease"/>
            <person name="Wu L."/>
            <person name="Ma J."/>
        </authorList>
    </citation>
    <scope>NUCLEOTIDE SEQUENCE [LARGE SCALE GENOMIC DNA]</scope>
    <source>
        <strain evidence="2">CGMCC 4.7152</strain>
    </source>
</reference>
<dbReference type="Proteomes" id="UP001595912">
    <property type="component" value="Unassembled WGS sequence"/>
</dbReference>
<dbReference type="RefSeq" id="WP_380129413.1">
    <property type="nucleotide sequence ID" value="NZ_JBHSIU010000135.1"/>
</dbReference>
<protein>
    <recommendedName>
        <fullName evidence="3">N-acetyltransferase domain-containing protein</fullName>
    </recommendedName>
</protein>
<sequence length="356" mass="39622">MLYMKRYFFFNHQDVRRANGQTQIQSAFYERLPSVDEIFTGLHMWRTLSVKGVEFGNMPGYDLVTGIFPSIYDAPQGVVPMPDPNERCIGDHDVLPIDLDGGRVYFAHHWGRDWGDNGLGSYSVEYVKRHGREAWATRQRPGPVPQNVSRLTNLGPDSGRKELLLKHPWNTPSVSGYIPLHEGKMTSVFGRWLIGATDGSIALQALAVVNKVDKPVVVGWMHVRGTEAGAAVEEFFVWPTYRQRGIGTTLAGQTLLFAATTTWRERPISWHVTEPDSLAQEIGADPSRVPNWLKSLDFSGSPERTATVSSLTGLLIDLASQSSVDGIALTKRANRSSMVTVVNNDWRRPTYGIVVG</sequence>
<organism evidence="1 2">
    <name type="scientific">Dactylosporangium cerinum</name>
    <dbReference type="NCBI Taxonomy" id="1434730"/>
    <lineage>
        <taxon>Bacteria</taxon>
        <taxon>Bacillati</taxon>
        <taxon>Actinomycetota</taxon>
        <taxon>Actinomycetes</taxon>
        <taxon>Micromonosporales</taxon>
        <taxon>Micromonosporaceae</taxon>
        <taxon>Dactylosporangium</taxon>
    </lineage>
</organism>
<evidence type="ECO:0000313" key="1">
    <source>
        <dbReference type="EMBL" id="MFC5008711.1"/>
    </source>
</evidence>
<comment type="caution">
    <text evidence="1">The sequence shown here is derived from an EMBL/GenBank/DDBJ whole genome shotgun (WGS) entry which is preliminary data.</text>
</comment>
<evidence type="ECO:0008006" key="3">
    <source>
        <dbReference type="Google" id="ProtNLM"/>
    </source>
</evidence>